<dbReference type="EMBL" id="CP022423">
    <property type="protein sequence ID" value="ASM78678.1"/>
    <property type="molecule type" value="Genomic_DNA"/>
</dbReference>
<proteinExistence type="predicted"/>
<accession>A0A221KI06</accession>
<dbReference type="SUPFAM" id="SSF48452">
    <property type="entry name" value="TPR-like"/>
    <property type="match status" value="1"/>
</dbReference>
<evidence type="ECO:0000256" key="1">
    <source>
        <dbReference type="SAM" id="SignalP"/>
    </source>
</evidence>
<dbReference type="KEGG" id="vff:VITFI_CDS2901"/>
<keyword evidence="1" id="KW-0732">Signal</keyword>
<dbReference type="Gene3D" id="1.25.40.10">
    <property type="entry name" value="Tetratricopeptide repeat domain"/>
    <property type="match status" value="2"/>
</dbReference>
<keyword evidence="3" id="KW-1185">Reference proteome</keyword>
<evidence type="ECO:0008006" key="4">
    <source>
        <dbReference type="Google" id="ProtNLM"/>
    </source>
</evidence>
<dbReference type="Proteomes" id="UP000199729">
    <property type="component" value="Chromosome"/>
</dbReference>
<dbReference type="SMART" id="SM00028">
    <property type="entry name" value="TPR"/>
    <property type="match status" value="4"/>
</dbReference>
<dbReference type="InterPro" id="IPR019734">
    <property type="entry name" value="TPR_rpt"/>
</dbReference>
<protein>
    <recommendedName>
        <fullName evidence="4">Tetratricopeptide repeat protein</fullName>
    </recommendedName>
</protein>
<sequence>MRVLMVAGAVCAGATGPLAPEAWAAPAAAAPVEQRPTALQAAVARALYAASATAQMLEQEDDAARLTQRKHIDRAWARLGGTTASLDAAPGVPPELTQAQERLVAALAEEDEDYAQAIQSLRLAVTALAATPEGLAALWRYNTGDEAGALSAWDRLIDTSPRLASAERASLRRYVALLALDARGKGKGSTRSVLVRYEALTQLDSHVYADWMALGALYQDDRQWTKARAALTRATQTASTDPERCEAFDELGDVQTEQDDLPAALQSYQACLTLRQKWVKAHPDDLDAQNDLSVSHDSVADTLGAMEDWAGAVKHYQSSLAIRQKLTKAEPDNVDWQSDLGDSHMDIGDALSAQGHAAAAAKSYQAGVQVRQALHQAEPNSPERQRDLIISLMKLSEASGQKSHAQRALKLAQQMQTRGTWDEQDSELLTTLEQLAK</sequence>
<evidence type="ECO:0000313" key="2">
    <source>
        <dbReference type="EMBL" id="ASM78678.1"/>
    </source>
</evidence>
<evidence type="ECO:0000313" key="3">
    <source>
        <dbReference type="Proteomes" id="UP000199729"/>
    </source>
</evidence>
<name>A0A221KI06_VITFI</name>
<reference evidence="2 3" key="1">
    <citation type="submission" date="2017-07" db="EMBL/GenBank/DDBJ databases">
        <title>Complete Genome Sequence of the cosmetic ferment Vitreoscilla filiformis (ATCC15551).</title>
        <authorList>
            <person name="Contreras S."/>
            <person name="Sagory-Zalkind P."/>
            <person name="Blanquart H."/>
            <person name="Iltis A."/>
            <person name="Morand S.C."/>
        </authorList>
    </citation>
    <scope>NUCLEOTIDE SEQUENCE [LARGE SCALE GENOMIC DNA]</scope>
    <source>
        <strain evidence="2 3">ATCC 15551</strain>
    </source>
</reference>
<feature type="signal peptide" evidence="1">
    <location>
        <begin position="1"/>
        <end position="24"/>
    </location>
</feature>
<dbReference type="AlphaFoldDB" id="A0A221KI06"/>
<feature type="chain" id="PRO_5012126429" description="Tetratricopeptide repeat protein" evidence="1">
    <location>
        <begin position="25"/>
        <end position="437"/>
    </location>
</feature>
<organism evidence="2 3">
    <name type="scientific">Vitreoscilla filiformis</name>
    <dbReference type="NCBI Taxonomy" id="63"/>
    <lineage>
        <taxon>Bacteria</taxon>
        <taxon>Pseudomonadati</taxon>
        <taxon>Pseudomonadota</taxon>
        <taxon>Betaproteobacteria</taxon>
        <taxon>Neisseriales</taxon>
        <taxon>Neisseriaceae</taxon>
        <taxon>Vitreoscilla</taxon>
    </lineage>
</organism>
<dbReference type="InterPro" id="IPR011990">
    <property type="entry name" value="TPR-like_helical_dom_sf"/>
</dbReference>
<gene>
    <name evidence="2" type="ORF">VITFI_CDS2901</name>
</gene>